<dbReference type="InterPro" id="IPR018506">
    <property type="entry name" value="Cyt_B5_heme-BS"/>
</dbReference>
<dbReference type="GO" id="GO:0020037">
    <property type="term" value="F:heme binding"/>
    <property type="evidence" value="ECO:0007669"/>
    <property type="project" value="InterPro"/>
</dbReference>
<dbReference type="Gene3D" id="3.40.630.30">
    <property type="match status" value="1"/>
</dbReference>
<dbReference type="AlphaFoldDB" id="A0A7Y9DQA5"/>
<dbReference type="Proteomes" id="UP000521922">
    <property type="component" value="Unassembled WGS sequence"/>
</dbReference>
<gene>
    <name evidence="2" type="ORF">BJ968_004304</name>
</gene>
<dbReference type="InterPro" id="IPR000182">
    <property type="entry name" value="GNAT_dom"/>
</dbReference>
<name>A0A7Y9DQA5_9ACTN</name>
<keyword evidence="2" id="KW-0808">Transferase</keyword>
<dbReference type="InterPro" id="IPR051531">
    <property type="entry name" value="N-acetyltransferase"/>
</dbReference>
<dbReference type="PANTHER" id="PTHR43792">
    <property type="entry name" value="GNAT FAMILY, PUTATIVE (AFU_ORTHOLOGUE AFUA_3G00765)-RELATED-RELATED"/>
    <property type="match status" value="1"/>
</dbReference>
<dbReference type="InterPro" id="IPR016181">
    <property type="entry name" value="Acyl_CoA_acyltransferase"/>
</dbReference>
<dbReference type="PANTHER" id="PTHR43792:SF1">
    <property type="entry name" value="N-ACETYLTRANSFERASE DOMAIN-CONTAINING PROTEIN"/>
    <property type="match status" value="1"/>
</dbReference>
<dbReference type="GO" id="GO:0016747">
    <property type="term" value="F:acyltransferase activity, transferring groups other than amino-acyl groups"/>
    <property type="evidence" value="ECO:0007669"/>
    <property type="project" value="InterPro"/>
</dbReference>
<comment type="caution">
    <text evidence="2">The sequence shown here is derived from an EMBL/GenBank/DDBJ whole genome shotgun (WGS) entry which is preliminary data.</text>
</comment>
<dbReference type="PROSITE" id="PS00191">
    <property type="entry name" value="CYTOCHROME_B5_1"/>
    <property type="match status" value="1"/>
</dbReference>
<accession>A0A7Y9DQA5</accession>
<evidence type="ECO:0000313" key="3">
    <source>
        <dbReference type="Proteomes" id="UP000521922"/>
    </source>
</evidence>
<organism evidence="2 3">
    <name type="scientific">Kineococcus aurantiacus</name>
    <dbReference type="NCBI Taxonomy" id="37633"/>
    <lineage>
        <taxon>Bacteria</taxon>
        <taxon>Bacillati</taxon>
        <taxon>Actinomycetota</taxon>
        <taxon>Actinomycetes</taxon>
        <taxon>Kineosporiales</taxon>
        <taxon>Kineosporiaceae</taxon>
        <taxon>Kineococcus</taxon>
    </lineage>
</organism>
<protein>
    <submittedName>
        <fullName evidence="2">RimJ/RimL family protein N-acetyltransferase</fullName>
    </submittedName>
</protein>
<reference evidence="2 3" key="1">
    <citation type="submission" date="2020-07" db="EMBL/GenBank/DDBJ databases">
        <title>Sequencing the genomes of 1000 actinobacteria strains.</title>
        <authorList>
            <person name="Klenk H.-P."/>
        </authorList>
    </citation>
    <scope>NUCLEOTIDE SEQUENCE [LARGE SCALE GENOMIC DNA]</scope>
    <source>
        <strain evidence="2 3">DSM 7487</strain>
    </source>
</reference>
<evidence type="ECO:0000313" key="2">
    <source>
        <dbReference type="EMBL" id="NYD24764.1"/>
    </source>
</evidence>
<sequence length="186" mass="20679">MEPPEVSLRLWRPQDAPRLFDLLRRPEVTRWFGEAARTPLTDVEQARQRIEQWALAHADPLGTWAVVAPDRSEPVGSVLLFPAPNALHGEVEVGWYLHPDAEGHGYATAAARRAVRLAFAAGHRQVWALTHPENTRSRATATRAGMRDLGIVDGLWHDGVSRLFLAEHPGGPVWDADEPGDLSRSR</sequence>
<keyword evidence="3" id="KW-1185">Reference proteome</keyword>
<dbReference type="SUPFAM" id="SSF55729">
    <property type="entry name" value="Acyl-CoA N-acyltransferases (Nat)"/>
    <property type="match status" value="1"/>
</dbReference>
<dbReference type="Pfam" id="PF13302">
    <property type="entry name" value="Acetyltransf_3"/>
    <property type="match status" value="1"/>
</dbReference>
<dbReference type="PROSITE" id="PS51186">
    <property type="entry name" value="GNAT"/>
    <property type="match status" value="1"/>
</dbReference>
<evidence type="ECO:0000259" key="1">
    <source>
        <dbReference type="PROSITE" id="PS51186"/>
    </source>
</evidence>
<dbReference type="RefSeq" id="WP_179755385.1">
    <property type="nucleotide sequence ID" value="NZ_BAAAGN010000013.1"/>
</dbReference>
<proteinExistence type="predicted"/>
<feature type="domain" description="N-acetyltransferase" evidence="1">
    <location>
        <begin position="6"/>
        <end position="167"/>
    </location>
</feature>
<dbReference type="EMBL" id="JACCBB010000001">
    <property type="protein sequence ID" value="NYD24764.1"/>
    <property type="molecule type" value="Genomic_DNA"/>
</dbReference>